<feature type="coiled-coil region" evidence="1">
    <location>
        <begin position="41"/>
        <end position="71"/>
    </location>
</feature>
<protein>
    <submittedName>
        <fullName evidence="2">Uncharacterized protein</fullName>
    </submittedName>
</protein>
<dbReference type="SUPFAM" id="SSF161270">
    <property type="entry name" value="PspA lactotransferrin-binding region"/>
    <property type="match status" value="1"/>
</dbReference>
<evidence type="ECO:0000313" key="2">
    <source>
        <dbReference type="EMBL" id="KAB1208579.1"/>
    </source>
</evidence>
<evidence type="ECO:0000313" key="3">
    <source>
        <dbReference type="Proteomes" id="UP000516437"/>
    </source>
</evidence>
<comment type="caution">
    <text evidence="2">The sequence shown here is derived from an EMBL/GenBank/DDBJ whole genome shotgun (WGS) entry which is preliminary data.</text>
</comment>
<sequence length="74" mass="8344">MADKGQYDDLHRVLAKECAKLQDYIPSLDIKISKLTMHLESTKSEDELAAMKAALETLQKSRAEVKKLILEGLK</sequence>
<name>A0A6A1V6V5_9ROSI</name>
<dbReference type="Proteomes" id="UP000516437">
    <property type="component" value="Chromosome 7"/>
</dbReference>
<keyword evidence="3" id="KW-1185">Reference proteome</keyword>
<gene>
    <name evidence="2" type="ORF">CJ030_MR7G001002</name>
</gene>
<dbReference type="EMBL" id="RXIC02000025">
    <property type="protein sequence ID" value="KAB1208579.1"/>
    <property type="molecule type" value="Genomic_DNA"/>
</dbReference>
<accession>A0A6A1V6V5</accession>
<evidence type="ECO:0000256" key="1">
    <source>
        <dbReference type="SAM" id="Coils"/>
    </source>
</evidence>
<reference evidence="2 3" key="1">
    <citation type="journal article" date="2019" name="Plant Biotechnol. J.">
        <title>The red bayberry genome and genetic basis of sex determination.</title>
        <authorList>
            <person name="Jia H.M."/>
            <person name="Jia H.J."/>
            <person name="Cai Q.L."/>
            <person name="Wang Y."/>
            <person name="Zhao H.B."/>
            <person name="Yang W.F."/>
            <person name="Wang G.Y."/>
            <person name="Li Y.H."/>
            <person name="Zhan D.L."/>
            <person name="Shen Y.T."/>
            <person name="Niu Q.F."/>
            <person name="Chang L."/>
            <person name="Qiu J."/>
            <person name="Zhao L."/>
            <person name="Xie H.B."/>
            <person name="Fu W.Y."/>
            <person name="Jin J."/>
            <person name="Li X.W."/>
            <person name="Jiao Y."/>
            <person name="Zhou C.C."/>
            <person name="Tu T."/>
            <person name="Chai C.Y."/>
            <person name="Gao J.L."/>
            <person name="Fan L.J."/>
            <person name="van de Weg E."/>
            <person name="Wang J.Y."/>
            <person name="Gao Z.S."/>
        </authorList>
    </citation>
    <scope>NUCLEOTIDE SEQUENCE [LARGE SCALE GENOMIC DNA]</scope>
    <source>
        <tissue evidence="2">Leaves</tissue>
    </source>
</reference>
<proteinExistence type="predicted"/>
<keyword evidence="1" id="KW-0175">Coiled coil</keyword>
<organism evidence="2 3">
    <name type="scientific">Morella rubra</name>
    <name type="common">Chinese bayberry</name>
    <dbReference type="NCBI Taxonomy" id="262757"/>
    <lineage>
        <taxon>Eukaryota</taxon>
        <taxon>Viridiplantae</taxon>
        <taxon>Streptophyta</taxon>
        <taxon>Embryophyta</taxon>
        <taxon>Tracheophyta</taxon>
        <taxon>Spermatophyta</taxon>
        <taxon>Magnoliopsida</taxon>
        <taxon>eudicotyledons</taxon>
        <taxon>Gunneridae</taxon>
        <taxon>Pentapetalae</taxon>
        <taxon>rosids</taxon>
        <taxon>fabids</taxon>
        <taxon>Fagales</taxon>
        <taxon>Myricaceae</taxon>
        <taxon>Morella</taxon>
    </lineage>
</organism>
<dbReference type="AlphaFoldDB" id="A0A6A1V6V5"/>